<gene>
    <name evidence="2" type="ORF">IM532_11750</name>
</gene>
<comment type="caution">
    <text evidence="2">The sequence shown here is derived from an EMBL/GenBank/DDBJ whole genome shotgun (WGS) entry which is preliminary data.</text>
</comment>
<keyword evidence="1" id="KW-1133">Transmembrane helix</keyword>
<name>A0A8J7FR80_9FLAO</name>
<dbReference type="EMBL" id="JADGIK010000008">
    <property type="protein sequence ID" value="MBF0598104.1"/>
    <property type="molecule type" value="Genomic_DNA"/>
</dbReference>
<proteinExistence type="predicted"/>
<organism evidence="2 3">
    <name type="scientific">Faecalibacter rhinopitheci</name>
    <dbReference type="NCBI Taxonomy" id="2779678"/>
    <lineage>
        <taxon>Bacteria</taxon>
        <taxon>Pseudomonadati</taxon>
        <taxon>Bacteroidota</taxon>
        <taxon>Flavobacteriia</taxon>
        <taxon>Flavobacteriales</taxon>
        <taxon>Weeksellaceae</taxon>
        <taxon>Faecalibacter</taxon>
    </lineage>
</organism>
<accession>A0A8J7FR80</accession>
<keyword evidence="1" id="KW-0812">Transmembrane</keyword>
<dbReference type="AlphaFoldDB" id="A0A8J7FR80"/>
<keyword evidence="1" id="KW-0472">Membrane</keyword>
<dbReference type="RefSeq" id="WP_194183648.1">
    <property type="nucleotide sequence ID" value="NZ_JADGIK010000008.1"/>
</dbReference>
<evidence type="ECO:0000313" key="2">
    <source>
        <dbReference type="EMBL" id="MBF0598104.1"/>
    </source>
</evidence>
<protein>
    <submittedName>
        <fullName evidence="2">Uncharacterized protein</fullName>
    </submittedName>
</protein>
<evidence type="ECO:0000313" key="3">
    <source>
        <dbReference type="Proteomes" id="UP000608754"/>
    </source>
</evidence>
<sequence length="86" mass="9999">MRNLLYISLFLINFSDLKASDINYFDSRQEIQEQNEYDYETSNQTEKTPGFPVPAPINDYLPILIIAAVGLGFFYRKEINQTIKSN</sequence>
<keyword evidence="3" id="KW-1185">Reference proteome</keyword>
<feature type="transmembrane region" description="Helical" evidence="1">
    <location>
        <begin position="57"/>
        <end position="75"/>
    </location>
</feature>
<dbReference type="Proteomes" id="UP000608754">
    <property type="component" value="Unassembled WGS sequence"/>
</dbReference>
<reference evidence="2" key="1">
    <citation type="submission" date="2020-10" db="EMBL/GenBank/DDBJ databases">
        <authorList>
            <person name="Lu T."/>
            <person name="Wang Q."/>
            <person name="Han X."/>
        </authorList>
    </citation>
    <scope>NUCLEOTIDE SEQUENCE</scope>
    <source>
        <strain evidence="2">WQ 117</strain>
    </source>
</reference>
<evidence type="ECO:0000256" key="1">
    <source>
        <dbReference type="SAM" id="Phobius"/>
    </source>
</evidence>